<keyword evidence="4" id="KW-1185">Reference proteome</keyword>
<feature type="signal peptide" evidence="1">
    <location>
        <begin position="1"/>
        <end position="23"/>
    </location>
</feature>
<dbReference type="EMBL" id="VCNI01000001">
    <property type="protein sequence ID" value="TMU57355.1"/>
    <property type="molecule type" value="Genomic_DNA"/>
</dbReference>
<dbReference type="Pfam" id="PF00144">
    <property type="entry name" value="Beta-lactamase"/>
    <property type="match status" value="1"/>
</dbReference>
<evidence type="ECO:0000313" key="3">
    <source>
        <dbReference type="EMBL" id="TMU57355.1"/>
    </source>
</evidence>
<comment type="caution">
    <text evidence="3">The sequence shown here is derived from an EMBL/GenBank/DDBJ whole genome shotgun (WGS) entry which is preliminary data.</text>
</comment>
<gene>
    <name evidence="3" type="ORF">FGG15_07370</name>
</gene>
<dbReference type="GO" id="GO:0016787">
    <property type="term" value="F:hydrolase activity"/>
    <property type="evidence" value="ECO:0007669"/>
    <property type="project" value="UniProtKB-KW"/>
</dbReference>
<feature type="chain" id="PRO_5047428979" evidence="1">
    <location>
        <begin position="24"/>
        <end position="548"/>
    </location>
</feature>
<accession>A0ABY2WRJ0</accession>
<name>A0ABY2WRJ0_9FLAO</name>
<organism evidence="3 4">
    <name type="scientific">Flagellimonas algicola</name>
    <dbReference type="NCBI Taxonomy" id="2583815"/>
    <lineage>
        <taxon>Bacteria</taxon>
        <taxon>Pseudomonadati</taxon>
        <taxon>Bacteroidota</taxon>
        <taxon>Flavobacteriia</taxon>
        <taxon>Flavobacteriales</taxon>
        <taxon>Flavobacteriaceae</taxon>
        <taxon>Flagellimonas</taxon>
    </lineage>
</organism>
<keyword evidence="1" id="KW-0732">Signal</keyword>
<dbReference type="Gene3D" id="3.40.710.10">
    <property type="entry name" value="DD-peptidase/beta-lactamase superfamily"/>
    <property type="match status" value="1"/>
</dbReference>
<dbReference type="PANTHER" id="PTHR46825:SF9">
    <property type="entry name" value="BETA-LACTAMASE-RELATED DOMAIN-CONTAINING PROTEIN"/>
    <property type="match status" value="1"/>
</dbReference>
<dbReference type="InterPro" id="IPR012338">
    <property type="entry name" value="Beta-lactam/transpept-like"/>
</dbReference>
<proteinExistence type="predicted"/>
<dbReference type="PANTHER" id="PTHR46825">
    <property type="entry name" value="D-ALANYL-D-ALANINE-CARBOXYPEPTIDASE/ENDOPEPTIDASE AMPH"/>
    <property type="match status" value="1"/>
</dbReference>
<sequence length="548" mass="62034">MKITSKMRICIPIIGLMSLLTLGQDHIAALDTIFLSEQDPTGPGKVVLVAKNGNIIYKKATGKANLELDINMETDFVFRIGSISKQFTAFAILKLAEEGRLSLQDEISKYISDYPVHGHTITLEHLLTHTSGITNYTNLPKFDGNARRKDLSPKELIDFFKDEPMDFVPGEKHQYSNSGYILLGYVIEQVSGMGYAEYLREKFFEPLNMQNTSYDLTPKLVNNRIPGYQYRRGGYENSDYLSMTLPYAAGSLLSTTEDLFIWNKAVMNDLLLSKESRYMAHSAYMLKSGNKVDYGLGWRLGNVQGKPSINHGGLVNGFTSYATYLPDEQIFVVVLSNCDCTQSLNVLASKMAATVMGSPYNFKKIKMSPKRLRAFQGIYRSENGEERTIRYEDGRLLHFNKGGQKSQLQPLEKNKFQLNESLIRLEFEKGPSGKAQGFVMKSLNSPTNWLKTNDRITSFESISLPLDVLDRYLGEYRLSKGRIFKVVMEGKKLFGQMGGNREEIIPLNRERFFAKNIDALLLFDFDEEDTVKGLTIVQGKPRKALKIK</sequence>
<dbReference type="SUPFAM" id="SSF56601">
    <property type="entry name" value="beta-lactamase/transpeptidase-like"/>
    <property type="match status" value="1"/>
</dbReference>
<keyword evidence="3" id="KW-0378">Hydrolase</keyword>
<protein>
    <submittedName>
        <fullName evidence="3">Serine hydrolase</fullName>
    </submittedName>
</protein>
<dbReference type="Proteomes" id="UP000751614">
    <property type="component" value="Unassembled WGS sequence"/>
</dbReference>
<dbReference type="RefSeq" id="WP_138834761.1">
    <property type="nucleotide sequence ID" value="NZ_VCNI01000001.1"/>
</dbReference>
<evidence type="ECO:0000256" key="1">
    <source>
        <dbReference type="SAM" id="SignalP"/>
    </source>
</evidence>
<reference evidence="3 4" key="1">
    <citation type="submission" date="2019-05" db="EMBL/GenBank/DDBJ databases">
        <title>Flagellimonas sp. AsT0115, sp. nov., isolated from a marine red algae, Asparagopsis taxiformis.</title>
        <authorList>
            <person name="Kim J."/>
            <person name="Jeong S.E."/>
            <person name="Jeon C.O."/>
        </authorList>
    </citation>
    <scope>NUCLEOTIDE SEQUENCE [LARGE SCALE GENOMIC DNA]</scope>
    <source>
        <strain evidence="3 4">AsT0115</strain>
    </source>
</reference>
<evidence type="ECO:0000313" key="4">
    <source>
        <dbReference type="Proteomes" id="UP000751614"/>
    </source>
</evidence>
<dbReference type="InterPro" id="IPR001466">
    <property type="entry name" value="Beta-lactam-related"/>
</dbReference>
<evidence type="ECO:0000259" key="2">
    <source>
        <dbReference type="Pfam" id="PF00144"/>
    </source>
</evidence>
<feature type="domain" description="Beta-lactamase-related" evidence="2">
    <location>
        <begin position="43"/>
        <end position="339"/>
    </location>
</feature>
<dbReference type="InterPro" id="IPR050491">
    <property type="entry name" value="AmpC-like"/>
</dbReference>